<dbReference type="EMBL" id="PPGH01000021">
    <property type="protein sequence ID" value="PQJ96984.1"/>
    <property type="molecule type" value="Genomic_DNA"/>
</dbReference>
<proteinExistence type="predicted"/>
<sequence>MIDHYQNVVLKSIECVHCFNIIKLGFNCKKDISMRTAFYSIVKISWLCGIIYAMTFTSHAFAKERYVCATVSKILETESEDCMYFIVKGKTVDGKNLSICIDDDGNDFSKDSQLALYSFEKNKKIYILIDGDSVRKIKKKCL</sequence>
<dbReference type="EMBL" id="PPGH01000022">
    <property type="protein sequence ID" value="PQJ96965.1"/>
    <property type="molecule type" value="Genomic_DNA"/>
</dbReference>
<gene>
    <name evidence="3" type="ORF">CXB77_04685</name>
    <name evidence="2" type="ORF">CXB77_04810</name>
</gene>
<keyword evidence="1" id="KW-0472">Membrane</keyword>
<feature type="transmembrane region" description="Helical" evidence="1">
    <location>
        <begin position="37"/>
        <end position="56"/>
    </location>
</feature>
<accession>A0A2S7XTA5</accession>
<keyword evidence="4" id="KW-1185">Reference proteome</keyword>
<evidence type="ECO:0000313" key="3">
    <source>
        <dbReference type="EMBL" id="PQJ96984.1"/>
    </source>
</evidence>
<protein>
    <submittedName>
        <fullName evidence="2">Uncharacterized protein</fullName>
    </submittedName>
</protein>
<evidence type="ECO:0000313" key="2">
    <source>
        <dbReference type="EMBL" id="PQJ96965.1"/>
    </source>
</evidence>
<dbReference type="AlphaFoldDB" id="A0A2S7XTA5"/>
<name>A0A2S7XTA5_9GAMM</name>
<dbReference type="Proteomes" id="UP000239936">
    <property type="component" value="Unassembled WGS sequence"/>
</dbReference>
<reference evidence="2 4" key="1">
    <citation type="submission" date="2018-01" db="EMBL/GenBank/DDBJ databases">
        <title>The complete genome sequence of Chromatium okenii LaCa, a purple sulfur bacterium with a turbulent life.</title>
        <authorList>
            <person name="Luedin S.M."/>
            <person name="Liechti N."/>
            <person name="Storelli N."/>
            <person name="Danza F."/>
            <person name="Wittwer M."/>
            <person name="Pothier J.F."/>
            <person name="Tonolla M.A."/>
        </authorList>
    </citation>
    <scope>NUCLEOTIDE SEQUENCE [LARGE SCALE GENOMIC DNA]</scope>
    <source>
        <strain evidence="2 4">LaCa</strain>
    </source>
</reference>
<keyword evidence="1" id="KW-0812">Transmembrane</keyword>
<keyword evidence="1" id="KW-1133">Transmembrane helix</keyword>
<comment type="caution">
    <text evidence="2">The sequence shown here is derived from an EMBL/GenBank/DDBJ whole genome shotgun (WGS) entry which is preliminary data.</text>
</comment>
<evidence type="ECO:0000313" key="4">
    <source>
        <dbReference type="Proteomes" id="UP000239936"/>
    </source>
</evidence>
<organism evidence="2 4">
    <name type="scientific">Chromatium okenii</name>
    <dbReference type="NCBI Taxonomy" id="61644"/>
    <lineage>
        <taxon>Bacteria</taxon>
        <taxon>Pseudomonadati</taxon>
        <taxon>Pseudomonadota</taxon>
        <taxon>Gammaproteobacteria</taxon>
        <taxon>Chromatiales</taxon>
        <taxon>Chromatiaceae</taxon>
        <taxon>Chromatium</taxon>
    </lineage>
</organism>
<evidence type="ECO:0000256" key="1">
    <source>
        <dbReference type="SAM" id="Phobius"/>
    </source>
</evidence>